<organism evidence="2">
    <name type="scientific">uncultured Gemmatimonadaceae bacterium</name>
    <dbReference type="NCBI Taxonomy" id="246130"/>
    <lineage>
        <taxon>Bacteria</taxon>
        <taxon>Pseudomonadati</taxon>
        <taxon>Gemmatimonadota</taxon>
        <taxon>Gemmatimonadia</taxon>
        <taxon>Gemmatimonadales</taxon>
        <taxon>Gemmatimonadaceae</taxon>
        <taxon>environmental samples</taxon>
    </lineage>
</organism>
<protein>
    <submittedName>
        <fullName evidence="2">Uncharacterized protein</fullName>
    </submittedName>
</protein>
<dbReference type="AlphaFoldDB" id="A0A6J4MJC9"/>
<feature type="transmembrane region" description="Helical" evidence="1">
    <location>
        <begin position="36"/>
        <end position="55"/>
    </location>
</feature>
<evidence type="ECO:0000313" key="2">
    <source>
        <dbReference type="EMBL" id="CAA9359851.1"/>
    </source>
</evidence>
<keyword evidence="1" id="KW-1133">Transmembrane helix</keyword>
<name>A0A6J4MJC9_9BACT</name>
<feature type="transmembrane region" description="Helical" evidence="1">
    <location>
        <begin position="9"/>
        <end position="30"/>
    </location>
</feature>
<gene>
    <name evidence="2" type="ORF">AVDCRST_MAG40-3407</name>
</gene>
<evidence type="ECO:0000256" key="1">
    <source>
        <dbReference type="SAM" id="Phobius"/>
    </source>
</evidence>
<feature type="non-terminal residue" evidence="2">
    <location>
        <position position="65"/>
    </location>
</feature>
<reference evidence="2" key="1">
    <citation type="submission" date="2020-02" db="EMBL/GenBank/DDBJ databases">
        <authorList>
            <person name="Meier V. D."/>
        </authorList>
    </citation>
    <scope>NUCLEOTIDE SEQUENCE</scope>
    <source>
        <strain evidence="2">AVDCRST_MAG40</strain>
    </source>
</reference>
<dbReference type="EMBL" id="CADCTX010000941">
    <property type="protein sequence ID" value="CAA9359851.1"/>
    <property type="molecule type" value="Genomic_DNA"/>
</dbReference>
<sequence>MIASILRLFALRPLFSLMIFGFPLLLLVAVGLFAIVAFKAIVFLVLPVLLVVWLVRRMSRSGSTR</sequence>
<accession>A0A6J4MJC9</accession>
<keyword evidence="1" id="KW-0812">Transmembrane</keyword>
<proteinExistence type="predicted"/>
<keyword evidence="1" id="KW-0472">Membrane</keyword>